<feature type="domain" description="F-box" evidence="1">
    <location>
        <begin position="99"/>
        <end position="143"/>
    </location>
</feature>
<dbReference type="Gene3D" id="3.80.10.10">
    <property type="entry name" value="Ribonuclease Inhibitor"/>
    <property type="match status" value="2"/>
</dbReference>
<evidence type="ECO:0000259" key="1">
    <source>
        <dbReference type="Pfam" id="PF12937"/>
    </source>
</evidence>
<evidence type="ECO:0000259" key="2">
    <source>
        <dbReference type="Pfam" id="PF25372"/>
    </source>
</evidence>
<dbReference type="SMART" id="SM00367">
    <property type="entry name" value="LRR_CC"/>
    <property type="match status" value="6"/>
</dbReference>
<organism evidence="3 4">
    <name type="scientific">Batrachochytrium salamandrivorans</name>
    <dbReference type="NCBI Taxonomy" id="1357716"/>
    <lineage>
        <taxon>Eukaryota</taxon>
        <taxon>Fungi</taxon>
        <taxon>Fungi incertae sedis</taxon>
        <taxon>Chytridiomycota</taxon>
        <taxon>Chytridiomycota incertae sedis</taxon>
        <taxon>Chytridiomycetes</taxon>
        <taxon>Rhizophydiales</taxon>
        <taxon>Rhizophydiales incertae sedis</taxon>
        <taxon>Batrachochytrium</taxon>
    </lineage>
</organism>
<feature type="domain" description="F-box/LRR-repeat protein 15-like leucin rich repeat" evidence="2">
    <location>
        <begin position="202"/>
        <end position="291"/>
    </location>
</feature>
<dbReference type="Pfam" id="PF25372">
    <property type="entry name" value="DUF7885"/>
    <property type="match status" value="1"/>
</dbReference>
<dbReference type="InterPro" id="IPR057207">
    <property type="entry name" value="FBXL15_LRR"/>
</dbReference>
<protein>
    <recommendedName>
        <fullName evidence="5">F-box domain-containing protein</fullName>
    </recommendedName>
</protein>
<proteinExistence type="predicted"/>
<evidence type="ECO:0000313" key="3">
    <source>
        <dbReference type="EMBL" id="KAH6601155.1"/>
    </source>
</evidence>
<dbReference type="Pfam" id="PF12937">
    <property type="entry name" value="F-box-like"/>
    <property type="match status" value="1"/>
</dbReference>
<dbReference type="PANTHER" id="PTHR13318">
    <property type="entry name" value="PARTNER OF PAIRED, ISOFORM B-RELATED"/>
    <property type="match status" value="1"/>
</dbReference>
<dbReference type="InterPro" id="IPR036047">
    <property type="entry name" value="F-box-like_dom_sf"/>
</dbReference>
<dbReference type="EMBL" id="JAFCIX010000017">
    <property type="protein sequence ID" value="KAH6601155.1"/>
    <property type="molecule type" value="Genomic_DNA"/>
</dbReference>
<dbReference type="SUPFAM" id="SSF52047">
    <property type="entry name" value="RNI-like"/>
    <property type="match status" value="1"/>
</dbReference>
<evidence type="ECO:0000313" key="4">
    <source>
        <dbReference type="Proteomes" id="UP001648503"/>
    </source>
</evidence>
<dbReference type="InterPro" id="IPR032675">
    <property type="entry name" value="LRR_dom_sf"/>
</dbReference>
<comment type="caution">
    <text evidence="3">The sequence shown here is derived from an EMBL/GenBank/DDBJ whole genome shotgun (WGS) entry which is preliminary data.</text>
</comment>
<gene>
    <name evidence="3" type="ORF">BASA50_001834</name>
</gene>
<reference evidence="3 4" key="1">
    <citation type="submission" date="2021-02" db="EMBL/GenBank/DDBJ databases">
        <title>Variation within the Batrachochytrium salamandrivorans European outbreak.</title>
        <authorList>
            <person name="Kelly M."/>
            <person name="Pasmans F."/>
            <person name="Shea T.P."/>
            <person name="Munoz J.F."/>
            <person name="Carranza S."/>
            <person name="Cuomo C.A."/>
            <person name="Martel A."/>
        </authorList>
    </citation>
    <scope>NUCLEOTIDE SEQUENCE [LARGE SCALE GENOMIC DNA]</scope>
    <source>
        <strain evidence="3 4">AMFP18/2</strain>
    </source>
</reference>
<sequence>MSVSHLYFQSSARSTGDSTVFSTIPQFPVTQTSQIDVLKKYVYPVEHSWTTSISSDISPDAECSHVEPRSSRHCPSDLRAVISSPYPTTTYTRPVQIHQQLPTEIVMLIMACLVSKQDLLRCMTVNYQFYLCAHKEYWRTPHFNCISKWIKLLHVLISSKENSLISYNVDKLNFSVVPVMGDRSQRIAITDIAHWCPNATNLNLYRCEWIEDMHMKLIAQSCTFLRIVNLSYCVQVSDDTVKTLTKQCPVIESLVLRQCVRVGDASLEAIAKSGWKYLRRLNFARCARISNCGLSWAVYRSKINCSVVESIAPYRSTNSGPQFFISMHHPKTLDCQKDKDMSQEEIAQTTGGANALHQLTQLILTNCPLVTDAGLVNISQGCKNLRRLSIAGMTLITSNGVAAITSECNHLAMLDISGCQKIQREWLESLYPHPRIRILHEMIIDLERSSTQRPHCSFNGMTGHSGHSYQQSEMNIDLHTPLIGESPREK</sequence>
<keyword evidence="4" id="KW-1185">Reference proteome</keyword>
<dbReference type="Proteomes" id="UP001648503">
    <property type="component" value="Unassembled WGS sequence"/>
</dbReference>
<dbReference type="InterPro" id="IPR006553">
    <property type="entry name" value="Leu-rich_rpt_Cys-con_subtyp"/>
</dbReference>
<name>A0ABQ8FN54_9FUNG</name>
<accession>A0ABQ8FN54</accession>
<evidence type="ECO:0008006" key="5">
    <source>
        <dbReference type="Google" id="ProtNLM"/>
    </source>
</evidence>
<dbReference type="InterPro" id="IPR001810">
    <property type="entry name" value="F-box_dom"/>
</dbReference>
<dbReference type="SUPFAM" id="SSF81383">
    <property type="entry name" value="F-box domain"/>
    <property type="match status" value="1"/>
</dbReference>